<dbReference type="EMBL" id="BKCJ010997124">
    <property type="protein sequence ID" value="GFC63239.1"/>
    <property type="molecule type" value="Genomic_DNA"/>
</dbReference>
<reference evidence="1" key="1">
    <citation type="journal article" date="2019" name="Sci. Rep.">
        <title>Draft genome of Tanacetum cinerariifolium, the natural source of mosquito coil.</title>
        <authorList>
            <person name="Yamashiro T."/>
            <person name="Shiraishi A."/>
            <person name="Satake H."/>
            <person name="Nakayama K."/>
        </authorList>
    </citation>
    <scope>NUCLEOTIDE SEQUENCE</scope>
</reference>
<protein>
    <submittedName>
        <fullName evidence="1">Uncharacterized protein</fullName>
    </submittedName>
</protein>
<comment type="caution">
    <text evidence="1">The sequence shown here is derived from an EMBL/GenBank/DDBJ whole genome shotgun (WGS) entry which is preliminary data.</text>
</comment>
<dbReference type="AlphaFoldDB" id="A0A699Q7S8"/>
<sequence length="85" mass="9218">GKSITLKLVASQPSFKLVSTSQHLKQLPDWSNLAFSINWSGCGAKGSRLLLSKPFQPGVDGRRLVTISLSTILTEFISDLGSETR</sequence>
<organism evidence="1">
    <name type="scientific">Tanacetum cinerariifolium</name>
    <name type="common">Dalmatian daisy</name>
    <name type="synonym">Chrysanthemum cinerariifolium</name>
    <dbReference type="NCBI Taxonomy" id="118510"/>
    <lineage>
        <taxon>Eukaryota</taxon>
        <taxon>Viridiplantae</taxon>
        <taxon>Streptophyta</taxon>
        <taxon>Embryophyta</taxon>
        <taxon>Tracheophyta</taxon>
        <taxon>Spermatophyta</taxon>
        <taxon>Magnoliopsida</taxon>
        <taxon>eudicotyledons</taxon>
        <taxon>Gunneridae</taxon>
        <taxon>Pentapetalae</taxon>
        <taxon>asterids</taxon>
        <taxon>campanulids</taxon>
        <taxon>Asterales</taxon>
        <taxon>Asteraceae</taxon>
        <taxon>Asteroideae</taxon>
        <taxon>Anthemideae</taxon>
        <taxon>Anthemidinae</taxon>
        <taxon>Tanacetum</taxon>
    </lineage>
</organism>
<name>A0A699Q7S8_TANCI</name>
<evidence type="ECO:0000313" key="1">
    <source>
        <dbReference type="EMBL" id="GFC63239.1"/>
    </source>
</evidence>
<gene>
    <name evidence="1" type="ORF">Tci_835209</name>
</gene>
<feature type="non-terminal residue" evidence="1">
    <location>
        <position position="1"/>
    </location>
</feature>
<proteinExistence type="predicted"/>
<accession>A0A699Q7S8</accession>